<dbReference type="InterPro" id="IPR002213">
    <property type="entry name" value="UDP_glucos_trans"/>
</dbReference>
<gene>
    <name evidence="4" type="ORF">IEQ34_018643</name>
</gene>
<feature type="region of interest" description="Disordered" evidence="3">
    <location>
        <begin position="1"/>
        <end position="24"/>
    </location>
</feature>
<dbReference type="EMBL" id="JAGFBR010000017">
    <property type="protein sequence ID" value="KAH0451344.1"/>
    <property type="molecule type" value="Genomic_DNA"/>
</dbReference>
<dbReference type="GO" id="GO:0080044">
    <property type="term" value="F:quercetin 7-O-glucosyltransferase activity"/>
    <property type="evidence" value="ECO:0007669"/>
    <property type="project" value="TreeGrafter"/>
</dbReference>
<dbReference type="Pfam" id="PF00201">
    <property type="entry name" value="UDPGT"/>
    <property type="match status" value="1"/>
</dbReference>
<dbReference type="FunFam" id="3.40.50.2000:FF:000027">
    <property type="entry name" value="Glycosyltransferase"/>
    <property type="match status" value="1"/>
</dbReference>
<accession>A0AAV7G5S2</accession>
<dbReference type="PANTHER" id="PTHR11926">
    <property type="entry name" value="GLUCOSYL/GLUCURONOSYL TRANSFERASES"/>
    <property type="match status" value="1"/>
</dbReference>
<evidence type="ECO:0000256" key="2">
    <source>
        <dbReference type="ARBA" id="ARBA00022679"/>
    </source>
</evidence>
<reference evidence="4 5" key="1">
    <citation type="journal article" date="2021" name="Hortic Res">
        <title>Chromosome-scale assembly of the Dendrobium chrysotoxum genome enhances the understanding of orchid evolution.</title>
        <authorList>
            <person name="Zhang Y."/>
            <person name="Zhang G.Q."/>
            <person name="Zhang D."/>
            <person name="Liu X.D."/>
            <person name="Xu X.Y."/>
            <person name="Sun W.H."/>
            <person name="Yu X."/>
            <person name="Zhu X."/>
            <person name="Wang Z.W."/>
            <person name="Zhao X."/>
            <person name="Zhong W.Y."/>
            <person name="Chen H."/>
            <person name="Yin W.L."/>
            <person name="Huang T."/>
            <person name="Niu S.C."/>
            <person name="Liu Z.J."/>
        </authorList>
    </citation>
    <scope>NUCLEOTIDE SEQUENCE [LARGE SCALE GENOMIC DNA]</scope>
    <source>
        <strain evidence="4">Lindl</strain>
    </source>
</reference>
<comment type="caution">
    <text evidence="4">The sequence shown here is derived from an EMBL/GenBank/DDBJ whole genome shotgun (WGS) entry which is preliminary data.</text>
</comment>
<sequence length="509" mass="56758">MSTTFLVISDQRSQRQNSEDHPSNNTREIAAMASPIPHAVLIPEPAQGHVTPLLQLAKILHHRGFHITFVNSEYNHRRFLRSRGPTSLDGVAGFRFEAIPDGLPSSEDDDVTQDIPQLCLSQAKHSVAPFRELLLRLNSASGSPPVSCVVADGVMTFAQRVAEEMGIPAVVFWTTSACGFMAYLHFAELIKRGYVPLKDESYLTNGYLETPISWIPSMPGIRLKDFPSFIRTTDPNDIMLNFDGNEAQNARTARALILNTFDELEHTVIQALNSIFPNLYTIGPLPLFISQQTTNNSSISSNLWKEDLSCLQWLDKQEACSVLYVNFGSITVVTGDQLREFAWGLKNSGFPFLWIMRPDLVRGEEKAAVNEVLEGVEETGRGKVARWCVQEEVLGHRAVGGFLTHCGWNSTLESICGGVGMICWPFFAEQQTNCRYVCGEWGMGAEIEGDLKRDKVEGIVREVMEGEKGKEIRVRAREWKERARRAVAIGGSSFEGLERLVSFLRNGCT</sequence>
<dbReference type="SUPFAM" id="SSF53756">
    <property type="entry name" value="UDP-Glycosyltransferase/glycogen phosphorylase"/>
    <property type="match status" value="1"/>
</dbReference>
<dbReference type="GO" id="GO:0080043">
    <property type="term" value="F:quercetin 3-O-glucosyltransferase activity"/>
    <property type="evidence" value="ECO:0007669"/>
    <property type="project" value="TreeGrafter"/>
</dbReference>
<keyword evidence="5" id="KW-1185">Reference proteome</keyword>
<evidence type="ECO:0000313" key="4">
    <source>
        <dbReference type="EMBL" id="KAH0451344.1"/>
    </source>
</evidence>
<dbReference type="PANTHER" id="PTHR11926:SF970">
    <property type="entry name" value="GLYCOSYLTRANSFERASE"/>
    <property type="match status" value="1"/>
</dbReference>
<keyword evidence="2" id="KW-0808">Transferase</keyword>
<evidence type="ECO:0000256" key="3">
    <source>
        <dbReference type="SAM" id="MobiDB-lite"/>
    </source>
</evidence>
<dbReference type="Gene3D" id="3.40.50.2000">
    <property type="entry name" value="Glycogen Phosphorylase B"/>
    <property type="match status" value="2"/>
</dbReference>
<evidence type="ECO:0008006" key="6">
    <source>
        <dbReference type="Google" id="ProtNLM"/>
    </source>
</evidence>
<dbReference type="FunFam" id="3.40.50.2000:FF:000055">
    <property type="entry name" value="Glycosyltransferase"/>
    <property type="match status" value="1"/>
</dbReference>
<evidence type="ECO:0000256" key="1">
    <source>
        <dbReference type="ARBA" id="ARBA00009995"/>
    </source>
</evidence>
<dbReference type="Proteomes" id="UP000775213">
    <property type="component" value="Unassembled WGS sequence"/>
</dbReference>
<evidence type="ECO:0000313" key="5">
    <source>
        <dbReference type="Proteomes" id="UP000775213"/>
    </source>
</evidence>
<dbReference type="CDD" id="cd03784">
    <property type="entry name" value="GT1_Gtf-like"/>
    <property type="match status" value="1"/>
</dbReference>
<feature type="compositionally biased region" description="Polar residues" evidence="3">
    <location>
        <begin position="1"/>
        <end position="16"/>
    </location>
</feature>
<name>A0AAV7G5S2_DENCH</name>
<proteinExistence type="inferred from homology"/>
<organism evidence="4 5">
    <name type="scientific">Dendrobium chrysotoxum</name>
    <name type="common">Orchid</name>
    <dbReference type="NCBI Taxonomy" id="161865"/>
    <lineage>
        <taxon>Eukaryota</taxon>
        <taxon>Viridiplantae</taxon>
        <taxon>Streptophyta</taxon>
        <taxon>Embryophyta</taxon>
        <taxon>Tracheophyta</taxon>
        <taxon>Spermatophyta</taxon>
        <taxon>Magnoliopsida</taxon>
        <taxon>Liliopsida</taxon>
        <taxon>Asparagales</taxon>
        <taxon>Orchidaceae</taxon>
        <taxon>Epidendroideae</taxon>
        <taxon>Malaxideae</taxon>
        <taxon>Dendrobiinae</taxon>
        <taxon>Dendrobium</taxon>
    </lineage>
</organism>
<protein>
    <recommendedName>
        <fullName evidence="6">Glycosyltransferase</fullName>
    </recommendedName>
</protein>
<dbReference type="AlphaFoldDB" id="A0AAV7G5S2"/>
<comment type="similarity">
    <text evidence="1">Belongs to the UDP-glycosyltransferase family.</text>
</comment>